<dbReference type="GO" id="GO:0004827">
    <property type="term" value="F:proline-tRNA ligase activity"/>
    <property type="evidence" value="ECO:0007669"/>
    <property type="project" value="UniProtKB-EC"/>
</dbReference>
<evidence type="ECO:0000256" key="1">
    <source>
        <dbReference type="ARBA" id="ARBA00012831"/>
    </source>
</evidence>
<dbReference type="InterPro" id="IPR036754">
    <property type="entry name" value="YbaK/aa-tRNA-synt-asso_dom_sf"/>
</dbReference>
<evidence type="ECO:0000256" key="4">
    <source>
        <dbReference type="ARBA" id="ARBA00022840"/>
    </source>
</evidence>
<dbReference type="CDD" id="cd04334">
    <property type="entry name" value="ProRS-INS"/>
    <property type="match status" value="1"/>
</dbReference>
<dbReference type="NCBIfam" id="TIGR00409">
    <property type="entry name" value="proS_fam_II"/>
    <property type="match status" value="1"/>
</dbReference>
<keyword evidence="4" id="KW-0067">ATP-binding</keyword>
<dbReference type="PANTHER" id="PTHR42753">
    <property type="entry name" value="MITOCHONDRIAL RIBOSOME PROTEIN L39/PROLYL-TRNA LIGASE FAMILY MEMBER"/>
    <property type="match status" value="1"/>
</dbReference>
<comment type="catalytic activity">
    <reaction evidence="9">
        <text>tRNA(Pro) + L-proline + ATP = L-prolyl-tRNA(Pro) + AMP + diphosphate</text>
        <dbReference type="Rhea" id="RHEA:14305"/>
        <dbReference type="Rhea" id="RHEA-COMP:9700"/>
        <dbReference type="Rhea" id="RHEA-COMP:9702"/>
        <dbReference type="ChEBI" id="CHEBI:30616"/>
        <dbReference type="ChEBI" id="CHEBI:33019"/>
        <dbReference type="ChEBI" id="CHEBI:60039"/>
        <dbReference type="ChEBI" id="CHEBI:78442"/>
        <dbReference type="ChEBI" id="CHEBI:78532"/>
        <dbReference type="ChEBI" id="CHEBI:456215"/>
        <dbReference type="EC" id="6.1.1.15"/>
    </reaction>
</comment>
<keyword evidence="5" id="KW-0648">Protein biosynthesis</keyword>
<proteinExistence type="predicted"/>
<comment type="caution">
    <text evidence="11">The sequence shown here is derived from an EMBL/GenBank/DDBJ whole genome shotgun (WGS) entry which is preliminary data.</text>
</comment>
<accession>A0AA35R4X6</accession>
<gene>
    <name evidence="11" type="ORF">GBAR_LOCUS3927</name>
</gene>
<dbReference type="PROSITE" id="PS50862">
    <property type="entry name" value="AA_TRNA_LIGASE_II"/>
    <property type="match status" value="1"/>
</dbReference>
<evidence type="ECO:0000313" key="11">
    <source>
        <dbReference type="EMBL" id="CAI8004448.1"/>
    </source>
</evidence>
<evidence type="ECO:0000256" key="2">
    <source>
        <dbReference type="ARBA" id="ARBA00022598"/>
    </source>
</evidence>
<evidence type="ECO:0000256" key="6">
    <source>
        <dbReference type="ARBA" id="ARBA00023146"/>
    </source>
</evidence>
<protein>
    <recommendedName>
        <fullName evidence="1">proline--tRNA ligase</fullName>
        <ecNumber evidence="1">6.1.1.15</ecNumber>
    </recommendedName>
    <alternativeName>
        <fullName evidence="8">PrdX deacylase domain-containing protein 1</fullName>
    </alternativeName>
    <alternativeName>
        <fullName evidence="7">Prolyl-tRNA synthetase</fullName>
    </alternativeName>
</protein>
<keyword evidence="3" id="KW-0547">Nucleotide-binding</keyword>
<keyword evidence="12" id="KW-1185">Reference proteome</keyword>
<dbReference type="Pfam" id="PF04073">
    <property type="entry name" value="tRNA_edit"/>
    <property type="match status" value="1"/>
</dbReference>
<dbReference type="InterPro" id="IPR045864">
    <property type="entry name" value="aa-tRNA-synth_II/BPL/LPL"/>
</dbReference>
<reference evidence="11" key="1">
    <citation type="submission" date="2023-03" db="EMBL/GenBank/DDBJ databases">
        <authorList>
            <person name="Steffen K."/>
            <person name="Cardenas P."/>
        </authorList>
    </citation>
    <scope>NUCLEOTIDE SEQUENCE</scope>
</reference>
<evidence type="ECO:0000256" key="9">
    <source>
        <dbReference type="ARBA" id="ARBA00047671"/>
    </source>
</evidence>
<dbReference type="InterPro" id="IPR007214">
    <property type="entry name" value="YbaK/aa-tRNA-synth-assoc-dom"/>
</dbReference>
<dbReference type="SUPFAM" id="SSF55826">
    <property type="entry name" value="YbaK/ProRS associated domain"/>
    <property type="match status" value="1"/>
</dbReference>
<evidence type="ECO:0000256" key="8">
    <source>
        <dbReference type="ARBA" id="ARBA00031612"/>
    </source>
</evidence>
<dbReference type="PRINTS" id="PR01046">
    <property type="entry name" value="TRNASYNTHPRO"/>
</dbReference>
<evidence type="ECO:0000256" key="3">
    <source>
        <dbReference type="ARBA" id="ARBA00022741"/>
    </source>
</evidence>
<dbReference type="InterPro" id="IPR002314">
    <property type="entry name" value="aa-tRNA-synt_IIb"/>
</dbReference>
<name>A0AA35R4X6_GEOBA</name>
<dbReference type="AlphaFoldDB" id="A0AA35R4X6"/>
<evidence type="ECO:0000256" key="7">
    <source>
        <dbReference type="ARBA" id="ARBA00029731"/>
    </source>
</evidence>
<sequence>MGEVLFSLEDRRGRPMVLAPTHEEVVTSIVRANVQSYRDLPVILYQIQTKFRDEPRPRAGLVRVREFDMKDAYSFNTDDDSLDDSYQAMAQAYRNIYRRCSLPVLMAEADSGAIGGKDSHEFLLATPTGEDTVITCPACGYTANAEKAQGVYPDQPATPEQSLEEIDTPGIKTIAGLADFVGVATSQTLKAVFYAADDDVVFVTVRGDLEVNEVKLKNCLHCKDLRLATDEEVRDAGLVAGSASPIGVTNVRRVADPSIMRGSNFVVGANKPDTHFLNANYPRDFEVDVLTDIALAQPGHLCPQCNAPLEATRGVEVGHIFKLGTSYSEALGAMYLDQEGQQHPITMGCY</sequence>
<dbReference type="InterPro" id="IPR004500">
    <property type="entry name" value="Pro-tRNA-synth_IIa_bac-type"/>
</dbReference>
<dbReference type="GO" id="GO:0006433">
    <property type="term" value="P:prolyl-tRNA aminoacylation"/>
    <property type="evidence" value="ECO:0007669"/>
    <property type="project" value="InterPro"/>
</dbReference>
<dbReference type="PANTHER" id="PTHR42753:SF2">
    <property type="entry name" value="PROLINE--TRNA LIGASE"/>
    <property type="match status" value="1"/>
</dbReference>
<dbReference type="Proteomes" id="UP001174909">
    <property type="component" value="Unassembled WGS sequence"/>
</dbReference>
<dbReference type="InterPro" id="IPR006195">
    <property type="entry name" value="aa-tRNA-synth_II"/>
</dbReference>
<dbReference type="SUPFAM" id="SSF55681">
    <property type="entry name" value="Class II aaRS and biotin synthetases"/>
    <property type="match status" value="1"/>
</dbReference>
<dbReference type="Gene3D" id="3.90.960.10">
    <property type="entry name" value="YbaK/aminoacyl-tRNA synthetase-associated domain"/>
    <property type="match status" value="1"/>
</dbReference>
<organism evidence="11 12">
    <name type="scientific">Geodia barretti</name>
    <name type="common">Barrett's horny sponge</name>
    <dbReference type="NCBI Taxonomy" id="519541"/>
    <lineage>
        <taxon>Eukaryota</taxon>
        <taxon>Metazoa</taxon>
        <taxon>Porifera</taxon>
        <taxon>Demospongiae</taxon>
        <taxon>Heteroscleromorpha</taxon>
        <taxon>Tetractinellida</taxon>
        <taxon>Astrophorina</taxon>
        <taxon>Geodiidae</taxon>
        <taxon>Geodia</taxon>
    </lineage>
</organism>
<evidence type="ECO:0000256" key="5">
    <source>
        <dbReference type="ARBA" id="ARBA00022917"/>
    </source>
</evidence>
<dbReference type="GO" id="GO:0005524">
    <property type="term" value="F:ATP binding"/>
    <property type="evidence" value="ECO:0007669"/>
    <property type="project" value="UniProtKB-KW"/>
</dbReference>
<keyword evidence="6" id="KW-0030">Aminoacyl-tRNA synthetase</keyword>
<evidence type="ECO:0000259" key="10">
    <source>
        <dbReference type="PROSITE" id="PS50862"/>
    </source>
</evidence>
<evidence type="ECO:0000313" key="12">
    <source>
        <dbReference type="Proteomes" id="UP001174909"/>
    </source>
</evidence>
<dbReference type="InterPro" id="IPR050062">
    <property type="entry name" value="Pro-tRNA_synthetase"/>
</dbReference>
<dbReference type="Gene3D" id="3.30.930.10">
    <property type="entry name" value="Bira Bifunctional Protein, Domain 2"/>
    <property type="match status" value="2"/>
</dbReference>
<keyword evidence="2 11" id="KW-0436">Ligase</keyword>
<dbReference type="GO" id="GO:0002161">
    <property type="term" value="F:aminoacyl-tRNA deacylase activity"/>
    <property type="evidence" value="ECO:0007669"/>
    <property type="project" value="InterPro"/>
</dbReference>
<dbReference type="EC" id="6.1.1.15" evidence="1"/>
<feature type="domain" description="Aminoacyl-transfer RNA synthetases class-II family profile" evidence="10">
    <location>
        <begin position="1"/>
        <end position="341"/>
    </location>
</feature>
<dbReference type="GO" id="GO:0005829">
    <property type="term" value="C:cytosol"/>
    <property type="evidence" value="ECO:0007669"/>
    <property type="project" value="TreeGrafter"/>
</dbReference>
<dbReference type="EMBL" id="CASHTH010000564">
    <property type="protein sequence ID" value="CAI8004448.1"/>
    <property type="molecule type" value="Genomic_DNA"/>
</dbReference>
<dbReference type="Pfam" id="PF00587">
    <property type="entry name" value="tRNA-synt_2b"/>
    <property type="match status" value="1"/>
</dbReference>
<dbReference type="InterPro" id="IPR002316">
    <property type="entry name" value="Pro-tRNA-ligase_IIa"/>
</dbReference>